<reference evidence="2 3" key="1">
    <citation type="submission" date="2015-07" db="EMBL/GenBank/DDBJ databases">
        <title>Genome analysis of myxobacterium Chondromyces crocatus Cm c5 reveals a high potential for natural compound synthesis and the genetic basis for the loss of fruiting body formation.</title>
        <authorList>
            <person name="Zaburannyi N."/>
            <person name="Bunk B."/>
            <person name="Maier J."/>
            <person name="Overmann J."/>
            <person name="Mueller R."/>
        </authorList>
    </citation>
    <scope>NUCLEOTIDE SEQUENCE [LARGE SCALE GENOMIC DNA]</scope>
    <source>
        <strain evidence="2 3">Cm c5</strain>
    </source>
</reference>
<dbReference type="RefSeq" id="WP_050435763.1">
    <property type="nucleotide sequence ID" value="NZ_CP012159.1"/>
</dbReference>
<organism evidence="2 3">
    <name type="scientific">Chondromyces crocatus</name>
    <dbReference type="NCBI Taxonomy" id="52"/>
    <lineage>
        <taxon>Bacteria</taxon>
        <taxon>Pseudomonadati</taxon>
        <taxon>Myxococcota</taxon>
        <taxon>Polyangia</taxon>
        <taxon>Polyangiales</taxon>
        <taxon>Polyangiaceae</taxon>
        <taxon>Chondromyces</taxon>
    </lineage>
</organism>
<keyword evidence="3" id="KW-1185">Reference proteome</keyword>
<keyword evidence="1" id="KW-1133">Transmembrane helix</keyword>
<feature type="transmembrane region" description="Helical" evidence="1">
    <location>
        <begin position="95"/>
        <end position="111"/>
    </location>
</feature>
<evidence type="ECO:0000313" key="2">
    <source>
        <dbReference type="EMBL" id="AKT37346.1"/>
    </source>
</evidence>
<dbReference type="KEGG" id="ccro:CMC5_014810"/>
<evidence type="ECO:0000313" key="3">
    <source>
        <dbReference type="Proteomes" id="UP000067626"/>
    </source>
</evidence>
<keyword evidence="1" id="KW-0472">Membrane</keyword>
<accession>A0A0K1E8Y7</accession>
<sequence length="154" mass="15970">MTTRQFRLLSALGSGLIGAAVLTAVHQVARELTPNAPRMDVVGRRFIAKTLRQVGLAPPRKRSLQKVALAGDLVSNALYFALAGVGASRRAPGRGLVLGLLAGFGAVMLPPRMGLGRKPSQATPATKAMAVAWYTAGGLAAGAALRGMQQPSWS</sequence>
<proteinExistence type="predicted"/>
<protein>
    <submittedName>
        <fullName evidence="2">Uncharacterized protein</fullName>
    </submittedName>
</protein>
<feature type="transmembrane region" description="Helical" evidence="1">
    <location>
        <begin position="67"/>
        <end position="88"/>
    </location>
</feature>
<dbReference type="EMBL" id="CP012159">
    <property type="protein sequence ID" value="AKT37346.1"/>
    <property type="molecule type" value="Genomic_DNA"/>
</dbReference>
<feature type="transmembrane region" description="Helical" evidence="1">
    <location>
        <begin position="131"/>
        <end position="148"/>
    </location>
</feature>
<name>A0A0K1E8Y7_CHOCO</name>
<dbReference type="Proteomes" id="UP000067626">
    <property type="component" value="Chromosome"/>
</dbReference>
<gene>
    <name evidence="2" type="ORF">CMC5_014810</name>
</gene>
<evidence type="ECO:0000256" key="1">
    <source>
        <dbReference type="SAM" id="Phobius"/>
    </source>
</evidence>
<dbReference type="STRING" id="52.CMC5_014810"/>
<dbReference type="AlphaFoldDB" id="A0A0K1E8Y7"/>
<dbReference type="OrthoDB" id="5520584at2"/>
<keyword evidence="1" id="KW-0812">Transmembrane</keyword>